<dbReference type="GO" id="GO:0003676">
    <property type="term" value="F:nucleic acid binding"/>
    <property type="evidence" value="ECO:0007669"/>
    <property type="project" value="InterPro"/>
</dbReference>
<dbReference type="InterPro" id="IPR013103">
    <property type="entry name" value="RVT_2"/>
</dbReference>
<feature type="coiled-coil region" evidence="3">
    <location>
        <begin position="1648"/>
        <end position="1682"/>
    </location>
</feature>
<dbReference type="InterPro" id="IPR001584">
    <property type="entry name" value="Integrase_cat-core"/>
</dbReference>
<dbReference type="GO" id="GO:0016787">
    <property type="term" value="F:hydrolase activity"/>
    <property type="evidence" value="ECO:0007669"/>
    <property type="project" value="UniProtKB-KW"/>
</dbReference>
<feature type="compositionally biased region" description="Polar residues" evidence="4">
    <location>
        <begin position="1308"/>
        <end position="1331"/>
    </location>
</feature>
<organism evidence="6">
    <name type="scientific">Tanacetum cinerariifolium</name>
    <name type="common">Dalmatian daisy</name>
    <name type="synonym">Chrysanthemum cinerariifolium</name>
    <dbReference type="NCBI Taxonomy" id="118510"/>
    <lineage>
        <taxon>Eukaryota</taxon>
        <taxon>Viridiplantae</taxon>
        <taxon>Streptophyta</taxon>
        <taxon>Embryophyta</taxon>
        <taxon>Tracheophyta</taxon>
        <taxon>Spermatophyta</taxon>
        <taxon>Magnoliopsida</taxon>
        <taxon>eudicotyledons</taxon>
        <taxon>Gunneridae</taxon>
        <taxon>Pentapetalae</taxon>
        <taxon>asterids</taxon>
        <taxon>campanulids</taxon>
        <taxon>Asterales</taxon>
        <taxon>Asteraceae</taxon>
        <taxon>Asteroideae</taxon>
        <taxon>Anthemideae</taxon>
        <taxon>Anthemidinae</taxon>
        <taxon>Tanacetum</taxon>
    </lineage>
</organism>
<dbReference type="PROSITE" id="PS50994">
    <property type="entry name" value="INTEGRASE"/>
    <property type="match status" value="1"/>
</dbReference>
<evidence type="ECO:0000259" key="5">
    <source>
        <dbReference type="PROSITE" id="PS50994"/>
    </source>
</evidence>
<name>A0A6L2LTF8_TANCI</name>
<protein>
    <submittedName>
        <fullName evidence="6">Ribonuclease H-like domain-containing protein</fullName>
    </submittedName>
</protein>
<feature type="region of interest" description="Disordered" evidence="4">
    <location>
        <begin position="929"/>
        <end position="1028"/>
    </location>
</feature>
<evidence type="ECO:0000256" key="1">
    <source>
        <dbReference type="ARBA" id="ARBA00022723"/>
    </source>
</evidence>
<keyword evidence="1" id="KW-0479">Metal-binding</keyword>
<dbReference type="PANTHER" id="PTHR42648">
    <property type="entry name" value="TRANSPOSASE, PUTATIVE-RELATED"/>
    <property type="match status" value="1"/>
</dbReference>
<dbReference type="InterPro" id="IPR012337">
    <property type="entry name" value="RNaseH-like_sf"/>
</dbReference>
<dbReference type="GO" id="GO:0046872">
    <property type="term" value="F:metal ion binding"/>
    <property type="evidence" value="ECO:0007669"/>
    <property type="project" value="UniProtKB-KW"/>
</dbReference>
<gene>
    <name evidence="6" type="ORF">Tci_036195</name>
</gene>
<feature type="region of interest" description="Disordered" evidence="4">
    <location>
        <begin position="1301"/>
        <end position="1331"/>
    </location>
</feature>
<evidence type="ECO:0000256" key="3">
    <source>
        <dbReference type="SAM" id="Coils"/>
    </source>
</evidence>
<evidence type="ECO:0000313" key="6">
    <source>
        <dbReference type="EMBL" id="GEU64217.1"/>
    </source>
</evidence>
<comment type="caution">
    <text evidence="6">The sequence shown here is derived from an EMBL/GenBank/DDBJ whole genome shotgun (WGS) entry which is preliminary data.</text>
</comment>
<evidence type="ECO:0000256" key="4">
    <source>
        <dbReference type="SAM" id="MobiDB-lite"/>
    </source>
</evidence>
<feature type="compositionally biased region" description="Polar residues" evidence="4">
    <location>
        <begin position="947"/>
        <end position="960"/>
    </location>
</feature>
<dbReference type="InterPro" id="IPR039537">
    <property type="entry name" value="Retrotran_Ty1/copia-like"/>
</dbReference>
<dbReference type="PANTHER" id="PTHR42648:SF32">
    <property type="entry name" value="RIBONUCLEASE H-LIKE DOMAIN, GAG-PRE-INTEGRASE DOMAIN PROTEIN-RELATED"/>
    <property type="match status" value="1"/>
</dbReference>
<dbReference type="Pfam" id="PF07727">
    <property type="entry name" value="RVT_2"/>
    <property type="match status" value="2"/>
</dbReference>
<proteinExistence type="predicted"/>
<feature type="compositionally biased region" description="Pro residues" evidence="4">
    <location>
        <begin position="934"/>
        <end position="943"/>
    </location>
</feature>
<dbReference type="Gene3D" id="3.30.420.10">
    <property type="entry name" value="Ribonuclease H-like superfamily/Ribonuclease H"/>
    <property type="match status" value="1"/>
</dbReference>
<feature type="non-terminal residue" evidence="6">
    <location>
        <position position="1"/>
    </location>
</feature>
<feature type="domain" description="Integrase catalytic" evidence="5">
    <location>
        <begin position="1"/>
        <end position="119"/>
    </location>
</feature>
<dbReference type="InterPro" id="IPR036397">
    <property type="entry name" value="RNaseH_sf"/>
</dbReference>
<feature type="compositionally biased region" description="Pro residues" evidence="4">
    <location>
        <begin position="970"/>
        <end position="1007"/>
    </location>
</feature>
<accession>A0A6L2LTF8</accession>
<keyword evidence="3" id="KW-0175">Coiled coil</keyword>
<dbReference type="SUPFAM" id="SSF53098">
    <property type="entry name" value="Ribonuclease H-like"/>
    <property type="match status" value="1"/>
</dbReference>
<sequence>SIDYNYYSLVVTDDFSRFSWAFFLGTKDETFYILKDFIALIENHLNKKVKAIRCDNRTEFQNAKLIALCGEKRIKRDYSNARTPQQNGVAERKNRTLIEAARSMLSDSKLPIMFWTEVVLNIRHLKPFGCQVTILNTSDHLGKFEGKANDGFLVGYVAHSYTRFKTNLPAGTHDTNIIAGPTVHAVSAPMENNLDYAEELVRLQRQEHEAHSAAMLLQANIETYRNLVLVAGDPAGSIVSTGGVPAGNIPAGSVLASHVLAGSVPASHVHAGSVPASHVPASSIPAGGVLAGSINSTGFGDPAASEFVPAVFTLDHVDVSLLPPALNVAVDPIATKRVNTIHPQSQIIGELLSPQVWKLVPLPDRKIAIKTKWILKNKRDTKGIVVRNKARLVAQGHRQEEGIDYDEVFAPVARIEAIRLFLAFASYMGFMVYQMDVLMKGEFEMSAMGKLTFFLGLQVKQLLDGIFISQDKYVKDMIKKFNMESVRTVTIPYEFPKHKFKDEPDDAVNVHLYRSMIGSLIDSPFQLEAYSDSDYVRKSITGVCQFLGRRLISWQCKKQTVIATSSTEAEYVATASCCGRVLWIQNQMDANEKNLIQSILGCSILRYWDWGRNKPKGRLTIVYSVYTNFCAGRPLILLVVPVFLLVVLVPADGWVPTGNCTIPTGSGIIPTGSSTIPTGSCTLPTGSYSFILLGWFLLDDHNKVTYLEKWKGWEAYEQILDFLNRSHIRYALTHCPAIVFDSLVKQFWATATATVRTLEAGPSEIISTIDGNEVVVSASLIRTHLQLNDANGLYEFTLHDVLDGMREIGYPTDGSLTFYKAKLSPQLRFLIHTLIHCMSLKSGGWNQFPSSIASALICMSTGRTYNFSRFILDGMIGNIGSKRYKLLMYPRLLQMILVEFRWTTYASLAPMLVVLAGGDGTDAVAVGAAATHDVPPPPPPHIVPPRHSSSFTSRPSTVAQATLMREPTPVREPTPIREPTPSPVREPTPFREPTPDSLRPPSPPPYPRSEEVSLTTSTRPPTAGGVEDSAALTELSLKLDRCITRVTTLENELGVTKKVLGGAVLKLVTRVKRLEGLLQQRKRRLVLSDSKDAGHDAVEVPDDTTMPFRRTTTTRRRLKNPFTSSAFEHFPENISAVKDTLPAGEGIPAAATTIPAGSSMDTSVYAATAPSTTIPAADKGKAPVVDDSLPADLLSEQERILKNLHDYQLGEDLAKKLHAEQEAEFARQPAPSLEAPFAKRARQEVLQYVHAASPQVLASVPNVPSVATAVSVPAAPSVAADVSVPAVPYDLVAVSTHVDTEVHEESTPNDNLTASEQVSTEHSVAVSTPSSSCKRRKQIAKKRVTPIVDIADDALWQNRSSEFNAEHFATLVALPPPFHKYPEPFLCLVGISRYYILDEDAYPEFLSDNDEGMDLLAFIRTADPTKVRVAERQRAEDEPRLLEDGGDADVRPVVVTTDTIVEDVATLQPRCQRKRKTVVADDGGPSHPPKKLREDYEALGGASTAGKSMSAVQILFTRPILDVEARGEPIPTLPFVTSSVSATPEHSSHHSGTNIAEAEVDSIIRSSALTIATVTTVTTAIDTEATATRAPVAPSLFGVDSSSTGRTESIPGGFSDVSGSDFLIGGIQEEAAEAIHLRADVFKFESAEQSLRSEVGVLRDQNATLEREKNELDVKVTDLSASVRVREQMVADLDAHITAVKLQNNDYVGQVHELEISSTGLQEKIAAYEVFVSQLKKFQAEKLEEVNEKFDKLCDDFVEMALHLEEKFYLHLLTTISGRRWLCTYGMGLAVAKCLNSTEYLSALGATISRAVEKGMQEVLAAGIIHGAEGRQLADVAAYNPSAKADYRSAPQHLRNVNFSLIAELKSNKDQSVDTIMNLLRLDDVITERLGLTKSQPHVNQLMVPIYHYPDQRVVGASALSLSLEVSHSRVKKIRENIANHMSALCGVFVPLSEPLSAAALKGMKCTSGSTHDAAATLSMTFVSTSTIPLISTDDYEVAYADG</sequence>
<dbReference type="CDD" id="cd09272">
    <property type="entry name" value="RNase_HI_RT_Ty1"/>
    <property type="match status" value="1"/>
</dbReference>
<keyword evidence="2" id="KW-0378">Hydrolase</keyword>
<dbReference type="EMBL" id="BKCJ010004983">
    <property type="protein sequence ID" value="GEU64217.1"/>
    <property type="molecule type" value="Genomic_DNA"/>
</dbReference>
<evidence type="ECO:0000256" key="2">
    <source>
        <dbReference type="ARBA" id="ARBA00022801"/>
    </source>
</evidence>
<dbReference type="GO" id="GO:0015074">
    <property type="term" value="P:DNA integration"/>
    <property type="evidence" value="ECO:0007669"/>
    <property type="project" value="InterPro"/>
</dbReference>
<reference evidence="6" key="1">
    <citation type="journal article" date="2019" name="Sci. Rep.">
        <title>Draft genome of Tanacetum cinerariifolium, the natural source of mosquito coil.</title>
        <authorList>
            <person name="Yamashiro T."/>
            <person name="Shiraishi A."/>
            <person name="Satake H."/>
            <person name="Nakayama K."/>
        </authorList>
    </citation>
    <scope>NUCLEOTIDE SEQUENCE</scope>
</reference>